<evidence type="ECO:0000256" key="3">
    <source>
        <dbReference type="RuleBase" id="RU000481"/>
    </source>
</evidence>
<evidence type="ECO:0000313" key="6">
    <source>
        <dbReference type="Proteomes" id="UP000198397"/>
    </source>
</evidence>
<evidence type="ECO:0000256" key="1">
    <source>
        <dbReference type="ARBA" id="ARBA00001933"/>
    </source>
</evidence>
<dbReference type="SUPFAM" id="SSF53383">
    <property type="entry name" value="PLP-dependent transferases"/>
    <property type="match status" value="1"/>
</dbReference>
<dbReference type="RefSeq" id="WP_089385758.1">
    <property type="nucleotide sequence ID" value="NZ_FZNQ01000023.1"/>
</dbReference>
<evidence type="ECO:0000259" key="4">
    <source>
        <dbReference type="Pfam" id="PF00155"/>
    </source>
</evidence>
<dbReference type="AlphaFoldDB" id="A0A238XUU2"/>
<dbReference type="EMBL" id="FZNQ01000023">
    <property type="protein sequence ID" value="SNR62291.1"/>
    <property type="molecule type" value="Genomic_DNA"/>
</dbReference>
<gene>
    <name evidence="5" type="ORF">SAMN06264855_12320</name>
</gene>
<dbReference type="Proteomes" id="UP000198397">
    <property type="component" value="Unassembled WGS sequence"/>
</dbReference>
<organism evidence="5 6">
    <name type="scientific">Halorubrum vacuolatum</name>
    <name type="common">Natronobacterium vacuolatum</name>
    <dbReference type="NCBI Taxonomy" id="63740"/>
    <lineage>
        <taxon>Archaea</taxon>
        <taxon>Methanobacteriati</taxon>
        <taxon>Methanobacteriota</taxon>
        <taxon>Stenosarchaea group</taxon>
        <taxon>Halobacteria</taxon>
        <taxon>Halobacteriales</taxon>
        <taxon>Haloferacaceae</taxon>
        <taxon>Halorubrum</taxon>
    </lineage>
</organism>
<dbReference type="InterPro" id="IPR015424">
    <property type="entry name" value="PyrdxlP-dep_Trfase"/>
</dbReference>
<dbReference type="CDD" id="cd00609">
    <property type="entry name" value="AAT_like"/>
    <property type="match status" value="1"/>
</dbReference>
<dbReference type="Gene3D" id="3.40.640.10">
    <property type="entry name" value="Type I PLP-dependent aspartate aminotransferase-like (Major domain)"/>
    <property type="match status" value="1"/>
</dbReference>
<dbReference type="EC" id="2.6.1.-" evidence="3"/>
<dbReference type="InterPro" id="IPR015421">
    <property type="entry name" value="PyrdxlP-dep_Trfase_major"/>
</dbReference>
<comment type="cofactor">
    <cofactor evidence="1 3">
        <name>pyridoxal 5'-phosphate</name>
        <dbReference type="ChEBI" id="CHEBI:597326"/>
    </cofactor>
</comment>
<dbReference type="PROSITE" id="PS00105">
    <property type="entry name" value="AA_TRANSFER_CLASS_1"/>
    <property type="match status" value="1"/>
</dbReference>
<evidence type="ECO:0000256" key="2">
    <source>
        <dbReference type="ARBA" id="ARBA00022898"/>
    </source>
</evidence>
<name>A0A238XUU2_HALVU</name>
<keyword evidence="2" id="KW-0663">Pyridoxal phosphate</keyword>
<keyword evidence="3" id="KW-0808">Transferase</keyword>
<dbReference type="InterPro" id="IPR015422">
    <property type="entry name" value="PyrdxlP-dep_Trfase_small"/>
</dbReference>
<reference evidence="5 6" key="1">
    <citation type="submission" date="2017-06" db="EMBL/GenBank/DDBJ databases">
        <authorList>
            <person name="Kim H.J."/>
            <person name="Triplett B.A."/>
        </authorList>
    </citation>
    <scope>NUCLEOTIDE SEQUENCE [LARGE SCALE GENOMIC DNA]</scope>
    <source>
        <strain evidence="5 6">DSM 8800</strain>
    </source>
</reference>
<dbReference type="InterPro" id="IPR004838">
    <property type="entry name" value="NHTrfase_class1_PyrdxlP-BS"/>
</dbReference>
<evidence type="ECO:0000313" key="5">
    <source>
        <dbReference type="EMBL" id="SNR62291.1"/>
    </source>
</evidence>
<dbReference type="InterPro" id="IPR004839">
    <property type="entry name" value="Aminotransferase_I/II_large"/>
</dbReference>
<keyword evidence="3" id="KW-0032">Aminotransferase</keyword>
<accession>A0A238XUU2</accession>
<dbReference type="Pfam" id="PF00155">
    <property type="entry name" value="Aminotran_1_2"/>
    <property type="match status" value="1"/>
</dbReference>
<dbReference type="GO" id="GO:0008483">
    <property type="term" value="F:transaminase activity"/>
    <property type="evidence" value="ECO:0007669"/>
    <property type="project" value="UniProtKB-KW"/>
</dbReference>
<dbReference type="PANTHER" id="PTHR42885">
    <property type="entry name" value="HISTIDINOL-PHOSPHATE AMINOTRANSFERASE-RELATED"/>
    <property type="match status" value="1"/>
</dbReference>
<keyword evidence="6" id="KW-1185">Reference proteome</keyword>
<dbReference type="Gene3D" id="3.90.1150.10">
    <property type="entry name" value="Aspartate Aminotransferase, domain 1"/>
    <property type="match status" value="1"/>
</dbReference>
<comment type="similarity">
    <text evidence="3">Belongs to the class-I pyridoxal-phosphate-dependent aminotransferase family.</text>
</comment>
<proteinExistence type="inferred from homology"/>
<sequence length="335" mass="36863">MDSNALDAVERVRHGGTIDPHVVDFSTNTNPERPSGITPVYDAALAASRRYPPDDHGEFRAAAAEYVGCEPTQVIPTAGVVAGMRLAFSVVLDPGDSAIVPEPTAGEYAREIRLQGATPVGVAHDEVLEVDPESHDLVVVCNPNNPTGETVETDDLRSFAARCRDAGTTLFVDETFLGFTRRPSVAGEPGIVVVRSLTKMFGLPGLRAGYLVASGKTYDRLDVARVSWAVSTPAVDVGTYCLGREEFVERTRKRVEAERLRMADRLAERWTVYPSDAPFLLFDVGTDDPDDVLDMAREQRFALRDARKFTRLDNHLRVAVRRPRENERLLEALTL</sequence>
<dbReference type="PANTHER" id="PTHR42885:SF1">
    <property type="entry name" value="THREONINE-PHOSPHATE DECARBOXYLASE"/>
    <property type="match status" value="1"/>
</dbReference>
<feature type="domain" description="Aminotransferase class I/classII large" evidence="4">
    <location>
        <begin position="47"/>
        <end position="333"/>
    </location>
</feature>
<protein>
    <recommendedName>
        <fullName evidence="3">Aminotransferase</fullName>
        <ecNumber evidence="3">2.6.1.-</ecNumber>
    </recommendedName>
</protein>
<dbReference type="OrthoDB" id="39225at2157"/>
<dbReference type="GO" id="GO:0030170">
    <property type="term" value="F:pyridoxal phosphate binding"/>
    <property type="evidence" value="ECO:0007669"/>
    <property type="project" value="InterPro"/>
</dbReference>